<evidence type="ECO:0000313" key="3">
    <source>
        <dbReference type="EMBL" id="QQR31391.1"/>
    </source>
</evidence>
<evidence type="ECO:0000313" key="2">
    <source>
        <dbReference type="EMBL" id="ASB42121.1"/>
    </source>
</evidence>
<dbReference type="Proteomes" id="UP000596035">
    <property type="component" value="Chromosome"/>
</dbReference>
<proteinExistence type="predicted"/>
<sequence length="384" mass="44901">MNIDRIQVTIKELIDGYEEKGPDGIEGVVAYGGRLDVRPAYQREYIYPDKDRDEVIRSIKKQFPLNVMYWAKTADGRYELMDGQQRTISICHYAAASNEFDRQSYEQCFSVDNLYFFNLPEDQKERMLDYVLDIYVCDGTPSEVLDWFKIINIAGKVLSAQELRNTSYTGPWLADAKLHFSKPNCTAYRIAKDYMSGSPIRQEYLEKAIEWIAARDGLRSIEEYMALHQQDENANQIWLYFRRVIEWVEAIFPVRRREMKGLEWGLLYNQFMDAELDPDALERQIKELMMDDEVTSKKGVYTYILTGEEKHLSLRAFTEAQKRAAYERQGGICPDCQAAGKENAHYEFEEMEADHITPWSQGGKTVPENCKMRCRECNRRKSDI</sequence>
<keyword evidence="2" id="KW-0540">Nuclease</keyword>
<dbReference type="REBASE" id="205433">
    <property type="entry name" value="AmuKB18ORF16515P"/>
</dbReference>
<evidence type="ECO:0000259" key="1">
    <source>
        <dbReference type="SMART" id="SM00507"/>
    </source>
</evidence>
<evidence type="ECO:0000313" key="4">
    <source>
        <dbReference type="Proteomes" id="UP000196710"/>
    </source>
</evidence>
<protein>
    <submittedName>
        <fullName evidence="3">DUF262 domain-containing protein</fullName>
    </submittedName>
    <submittedName>
        <fullName evidence="2">HNH endonuclease</fullName>
    </submittedName>
</protein>
<keyword evidence="2" id="KW-0255">Endonuclease</keyword>
<dbReference type="InterPro" id="IPR004919">
    <property type="entry name" value="GmrSD_N"/>
</dbReference>
<dbReference type="Gene3D" id="1.10.30.50">
    <property type="match status" value="1"/>
</dbReference>
<evidence type="ECO:0000313" key="5">
    <source>
        <dbReference type="Proteomes" id="UP000596035"/>
    </source>
</evidence>
<accession>A0A1Z2XUN7</accession>
<dbReference type="GO" id="GO:0004519">
    <property type="term" value="F:endonuclease activity"/>
    <property type="evidence" value="ECO:0007669"/>
    <property type="project" value="UniProtKB-KW"/>
</dbReference>
<reference evidence="3 5" key="3">
    <citation type="submission" date="2020-11" db="EMBL/GenBank/DDBJ databases">
        <title>Closed and high quality bacterial genomes of the OMM12 community.</title>
        <authorList>
            <person name="Marbouty M."/>
            <person name="Lamy-Besnier Q."/>
            <person name="Debarbieux L."/>
            <person name="Koszul R."/>
        </authorList>
    </citation>
    <scope>NUCLEOTIDE SEQUENCE [LARGE SCALE GENOMIC DNA]</scope>
    <source>
        <strain evidence="3 5">KB18</strain>
    </source>
</reference>
<feature type="domain" description="HNH nuclease" evidence="1">
    <location>
        <begin position="321"/>
        <end position="379"/>
    </location>
</feature>
<dbReference type="PANTHER" id="PTHR39639:SF1">
    <property type="entry name" value="DUF262 DOMAIN-CONTAINING PROTEIN"/>
    <property type="match status" value="1"/>
</dbReference>
<name>A0A1Z2XUN7_9FIRM</name>
<dbReference type="Pfam" id="PF01844">
    <property type="entry name" value="HNH"/>
    <property type="match status" value="1"/>
</dbReference>
<dbReference type="AlphaFoldDB" id="A0A1Z2XUN7"/>
<organism evidence="3 5">
    <name type="scientific">Acutalibacter muris</name>
    <dbReference type="NCBI Taxonomy" id="1796620"/>
    <lineage>
        <taxon>Bacteria</taxon>
        <taxon>Bacillati</taxon>
        <taxon>Bacillota</taxon>
        <taxon>Clostridia</taxon>
        <taxon>Eubacteriales</taxon>
        <taxon>Acutalibacteraceae</taxon>
        <taxon>Acutalibacter</taxon>
    </lineage>
</organism>
<dbReference type="SMART" id="SM00507">
    <property type="entry name" value="HNHc"/>
    <property type="match status" value="1"/>
</dbReference>
<dbReference type="GO" id="GO:0003676">
    <property type="term" value="F:nucleic acid binding"/>
    <property type="evidence" value="ECO:0007669"/>
    <property type="project" value="InterPro"/>
</dbReference>
<keyword evidence="4" id="KW-1185">Reference proteome</keyword>
<dbReference type="PANTHER" id="PTHR39639">
    <property type="entry name" value="CHROMOSOME 16, WHOLE GENOME SHOTGUN SEQUENCE"/>
    <property type="match status" value="1"/>
</dbReference>
<gene>
    <name evidence="2" type="ORF">ADH66_16495</name>
    <name evidence="3" type="ORF">I5Q82_06885</name>
</gene>
<dbReference type="InterPro" id="IPR002711">
    <property type="entry name" value="HNH"/>
</dbReference>
<dbReference type="EMBL" id="CP021422">
    <property type="protein sequence ID" value="ASB42121.1"/>
    <property type="molecule type" value="Genomic_DNA"/>
</dbReference>
<dbReference type="InterPro" id="IPR003615">
    <property type="entry name" value="HNH_nuc"/>
</dbReference>
<dbReference type="KEGG" id="amur:ADH66_16495"/>
<dbReference type="Pfam" id="PF03235">
    <property type="entry name" value="GmrSD_N"/>
    <property type="match status" value="1"/>
</dbReference>
<keyword evidence="2" id="KW-0378">Hydrolase</keyword>
<reference evidence="4" key="2">
    <citation type="submission" date="2017-05" db="EMBL/GenBank/DDBJ databases">
        <title>Improved OligoMM genomes.</title>
        <authorList>
            <person name="Garzetti D."/>
        </authorList>
    </citation>
    <scope>NUCLEOTIDE SEQUENCE [LARGE SCALE GENOMIC DNA]</scope>
    <source>
        <strain evidence="4">KB18</strain>
    </source>
</reference>
<dbReference type="REBASE" id="458214">
    <property type="entry name" value="AmusKB18ORF6885P"/>
</dbReference>
<dbReference type="Proteomes" id="UP000196710">
    <property type="component" value="Chromosome"/>
</dbReference>
<reference evidence="2" key="1">
    <citation type="journal article" date="2017" name="Genome Announc.">
        <title>High-Quality Whole-Genome Sequences of the Oligo-Mouse-Microbiota Bacterial Community.</title>
        <authorList>
            <person name="Garzetti D."/>
            <person name="Brugiroux S."/>
            <person name="Bunk B."/>
            <person name="Pukall R."/>
            <person name="McCoy K.D."/>
            <person name="Macpherson A.J."/>
            <person name="Stecher B."/>
        </authorList>
    </citation>
    <scope>NUCLEOTIDE SEQUENCE</scope>
    <source>
        <strain evidence="2">KB18</strain>
    </source>
</reference>
<dbReference type="RefSeq" id="WP_066538596.1">
    <property type="nucleotide sequence ID" value="NZ_CP021422.1"/>
</dbReference>
<dbReference type="GO" id="GO:0008270">
    <property type="term" value="F:zinc ion binding"/>
    <property type="evidence" value="ECO:0007669"/>
    <property type="project" value="InterPro"/>
</dbReference>
<dbReference type="CDD" id="cd00085">
    <property type="entry name" value="HNHc"/>
    <property type="match status" value="1"/>
</dbReference>
<dbReference type="EMBL" id="CP065321">
    <property type="protein sequence ID" value="QQR31391.1"/>
    <property type="molecule type" value="Genomic_DNA"/>
</dbReference>